<comment type="caution">
    <text evidence="1">The sequence shown here is derived from an EMBL/GenBank/DDBJ whole genome shotgun (WGS) entry which is preliminary data.</text>
</comment>
<gene>
    <name evidence="1" type="ORF">V1478_012635</name>
</gene>
<keyword evidence="2" id="KW-1185">Reference proteome</keyword>
<proteinExistence type="predicted"/>
<dbReference type="EMBL" id="JAUDFV010000153">
    <property type="protein sequence ID" value="KAL2716935.1"/>
    <property type="molecule type" value="Genomic_DNA"/>
</dbReference>
<name>A0ABD2AAT4_VESSQ</name>
<evidence type="ECO:0000313" key="2">
    <source>
        <dbReference type="Proteomes" id="UP001607302"/>
    </source>
</evidence>
<protein>
    <submittedName>
        <fullName evidence="1">Uncharacterized protein</fullName>
    </submittedName>
</protein>
<organism evidence="1 2">
    <name type="scientific">Vespula squamosa</name>
    <name type="common">Southern yellow jacket</name>
    <name type="synonym">Wasp</name>
    <dbReference type="NCBI Taxonomy" id="30214"/>
    <lineage>
        <taxon>Eukaryota</taxon>
        <taxon>Metazoa</taxon>
        <taxon>Ecdysozoa</taxon>
        <taxon>Arthropoda</taxon>
        <taxon>Hexapoda</taxon>
        <taxon>Insecta</taxon>
        <taxon>Pterygota</taxon>
        <taxon>Neoptera</taxon>
        <taxon>Endopterygota</taxon>
        <taxon>Hymenoptera</taxon>
        <taxon>Apocrita</taxon>
        <taxon>Aculeata</taxon>
        <taxon>Vespoidea</taxon>
        <taxon>Vespidae</taxon>
        <taxon>Vespinae</taxon>
        <taxon>Vespula</taxon>
    </lineage>
</organism>
<dbReference type="AlphaFoldDB" id="A0ABD2AAT4"/>
<sequence>MFSSGNFIILSQNKYHDEIIFRSIRTQFFCQQILITLCTANVITSNYKQLQNNMNTHNYK</sequence>
<accession>A0ABD2AAT4</accession>
<evidence type="ECO:0000313" key="1">
    <source>
        <dbReference type="EMBL" id="KAL2716935.1"/>
    </source>
</evidence>
<dbReference type="Proteomes" id="UP001607302">
    <property type="component" value="Unassembled WGS sequence"/>
</dbReference>
<reference evidence="1 2" key="1">
    <citation type="journal article" date="2024" name="Ann. Entomol. Soc. Am.">
        <title>Genomic analyses of the southern and eastern yellowjacket wasps (Hymenoptera: Vespidae) reveal evolutionary signatures of social life.</title>
        <authorList>
            <person name="Catto M.A."/>
            <person name="Caine P.B."/>
            <person name="Orr S.E."/>
            <person name="Hunt B.G."/>
            <person name="Goodisman M.A.D."/>
        </authorList>
    </citation>
    <scope>NUCLEOTIDE SEQUENCE [LARGE SCALE GENOMIC DNA]</scope>
    <source>
        <strain evidence="1">233</strain>
        <tissue evidence="1">Head and thorax</tissue>
    </source>
</reference>